<dbReference type="EMBL" id="BART01032878">
    <property type="protein sequence ID" value="GAH15623.1"/>
    <property type="molecule type" value="Genomic_DNA"/>
</dbReference>
<reference evidence="1" key="1">
    <citation type="journal article" date="2014" name="Front. Microbiol.">
        <title>High frequency of phylogenetically diverse reductive dehalogenase-homologous genes in deep subseafloor sedimentary metagenomes.</title>
        <authorList>
            <person name="Kawai M."/>
            <person name="Futagami T."/>
            <person name="Toyoda A."/>
            <person name="Takaki Y."/>
            <person name="Nishi S."/>
            <person name="Hori S."/>
            <person name="Arai W."/>
            <person name="Tsubouchi T."/>
            <person name="Morono Y."/>
            <person name="Uchiyama I."/>
            <person name="Ito T."/>
            <person name="Fujiyama A."/>
            <person name="Inagaki F."/>
            <person name="Takami H."/>
        </authorList>
    </citation>
    <scope>NUCLEOTIDE SEQUENCE</scope>
    <source>
        <strain evidence="1">Expedition CK06-06</strain>
    </source>
</reference>
<accession>X1F4A8</accession>
<feature type="non-terminal residue" evidence="1">
    <location>
        <position position="31"/>
    </location>
</feature>
<proteinExistence type="predicted"/>
<comment type="caution">
    <text evidence="1">The sequence shown here is derived from an EMBL/GenBank/DDBJ whole genome shotgun (WGS) entry which is preliminary data.</text>
</comment>
<evidence type="ECO:0000313" key="1">
    <source>
        <dbReference type="EMBL" id="GAH15623.1"/>
    </source>
</evidence>
<organism evidence="1">
    <name type="scientific">marine sediment metagenome</name>
    <dbReference type="NCBI Taxonomy" id="412755"/>
    <lineage>
        <taxon>unclassified sequences</taxon>
        <taxon>metagenomes</taxon>
        <taxon>ecological metagenomes</taxon>
    </lineage>
</organism>
<sequence length="31" mass="3479">MARKSKSGELKTNLIEIPQSMAVRQLADLLH</sequence>
<dbReference type="AlphaFoldDB" id="X1F4A8"/>
<gene>
    <name evidence="1" type="ORF">S01H4_56693</name>
</gene>
<protein>
    <submittedName>
        <fullName evidence="1">Uncharacterized protein</fullName>
    </submittedName>
</protein>
<name>X1F4A8_9ZZZZ</name>